<keyword evidence="3" id="KW-0808">Transferase</keyword>
<accession>A0A0F0HZD6</accession>
<evidence type="ECO:0000313" key="9">
    <source>
        <dbReference type="Proteomes" id="UP000033540"/>
    </source>
</evidence>
<dbReference type="InterPro" id="IPR029044">
    <property type="entry name" value="Nucleotide-diphossugar_trans"/>
</dbReference>
<dbReference type="Gene3D" id="3.90.550.10">
    <property type="entry name" value="Spore Coat Polysaccharide Biosynthesis Protein SpsA, Chain A"/>
    <property type="match status" value="1"/>
</dbReference>
<evidence type="ECO:0000256" key="6">
    <source>
        <dbReference type="ARBA" id="ARBA00023136"/>
    </source>
</evidence>
<evidence type="ECO:0000256" key="4">
    <source>
        <dbReference type="ARBA" id="ARBA00022692"/>
    </source>
</evidence>
<evidence type="ECO:0000256" key="1">
    <source>
        <dbReference type="ARBA" id="ARBA00004141"/>
    </source>
</evidence>
<keyword evidence="6" id="KW-0472">Membrane</keyword>
<dbReference type="GO" id="GO:0016020">
    <property type="term" value="C:membrane"/>
    <property type="evidence" value="ECO:0007669"/>
    <property type="project" value="UniProtKB-SubCell"/>
</dbReference>
<evidence type="ECO:0000259" key="7">
    <source>
        <dbReference type="Pfam" id="PF00535"/>
    </source>
</evidence>
<evidence type="ECO:0000313" key="8">
    <source>
        <dbReference type="EMBL" id="KJK60845.1"/>
    </source>
</evidence>
<dbReference type="Pfam" id="PF00535">
    <property type="entry name" value="Glycos_transf_2"/>
    <property type="match status" value="1"/>
</dbReference>
<dbReference type="SUPFAM" id="SSF53448">
    <property type="entry name" value="Nucleotide-diphospho-sugar transferases"/>
    <property type="match status" value="1"/>
</dbReference>
<comment type="caution">
    <text evidence="8">The sequence shown here is derived from an EMBL/GenBank/DDBJ whole genome shotgun (WGS) entry which is preliminary data.</text>
</comment>
<keyword evidence="4" id="KW-0812">Transmembrane</keyword>
<proteinExistence type="predicted"/>
<dbReference type="STRING" id="1403190.A0A0F0HZD6"/>
<dbReference type="PANTHER" id="PTHR43867:SF7">
    <property type="entry name" value="CELLULOSE SYNTHASE (EUROFUNG)"/>
    <property type="match status" value="1"/>
</dbReference>
<dbReference type="InterPro" id="IPR011009">
    <property type="entry name" value="Kinase-like_dom_sf"/>
</dbReference>
<protein>
    <submittedName>
        <fullName evidence="8">CESACelAlike are involved in the elongation of the glucan chain of cellulose</fullName>
    </submittedName>
</protein>
<dbReference type="SUPFAM" id="SSF56112">
    <property type="entry name" value="Protein kinase-like (PK-like)"/>
    <property type="match status" value="1"/>
</dbReference>
<dbReference type="AlphaFoldDB" id="A0A0F0HZD6"/>
<evidence type="ECO:0000256" key="3">
    <source>
        <dbReference type="ARBA" id="ARBA00022679"/>
    </source>
</evidence>
<evidence type="ECO:0000256" key="2">
    <source>
        <dbReference type="ARBA" id="ARBA00022676"/>
    </source>
</evidence>
<sequence>MTPHTTVADISPDECCGEQFFTLTSAKGELAPHLPQLRLVGQNDLPLVEIFVPCCGESLDIILDTARAACAIDYPTARFCVTVLDDGNSAALHKAIADLCKIWPNLSYHSRGVKPNAKVFAKAGNLNYGLFEIKRPFPPEFIAIMNADCMPTPDFLRATLPHMLTRSKLAIVGSAQYYYNLPDGDPLDQALDYYSAIKIPQLNRLGKSFASGSGCVIRYSTLLKTGGFPTFGSVEDVTLSSILTQSGDQILVLTEMVQLGLIPGSFEGHVLQTSRHKVGVSEQILTWSPSTSNTIPPRYRPALGWIGLSLTWKIVARFITNIFIPLALASGQQLVPTTLLRLQMVLAVSYISSIWLYEWLRAAHTGFRVSTFHHLREWFLATHQVAVMGASWSSARPEEPSSAAADLEQNRDPLSQSRYPRYYGDVVPFVCSDRPEDLYDELYDKIYFVQHANQDCIVAFQLCEKENPRVDPEEWFIIAERIPRVYEYLAHSTNTPTVDVDVYRPIDLHPRIVKYLGRLPVGYLLEKLDPGPLDATTLPLLTTLSASRTSSDDKVLPDNGVREPLLLLYYRWALQSLAMLAFVHEHGVYLMDFSSSTIWIRDDLSIALSGFVNATIPTDEWPYSPDGTRYETEIYYPTNHCGHPELSPKIDLSDWATFIWQLMRKDASSHGAQRHVIPTDPLDSTEMPGEVNAWEYHKQRLKEGKLQLLEEEQLGPMLVKAWKGEYENAREILQEVQAYLQQTGVRVDGEDEVVLDDGRKWEDVFTVVRRDGARWGREIRYK</sequence>
<gene>
    <name evidence="8" type="ORF">P875_00042886</name>
</gene>
<dbReference type="InterPro" id="IPR001173">
    <property type="entry name" value="Glyco_trans_2-like"/>
</dbReference>
<reference evidence="8 9" key="1">
    <citation type="submission" date="2015-02" db="EMBL/GenBank/DDBJ databases">
        <title>Draft genome sequence of Aspergillus parasiticus SU-1.</title>
        <authorList>
            <person name="Yu J."/>
            <person name="Fedorova N."/>
            <person name="Yin Y."/>
            <person name="Losada L."/>
            <person name="Zafar N."/>
            <person name="Taujale R."/>
            <person name="Ehrlich K.C."/>
            <person name="Bhatnagar D."/>
            <person name="Cleveland T.E."/>
            <person name="Bennett J.W."/>
            <person name="Nierman W.C."/>
        </authorList>
    </citation>
    <scope>NUCLEOTIDE SEQUENCE [LARGE SCALE GENOMIC DNA]</scope>
    <source>
        <strain evidence="9">ATCC 56775 / NRRL 5862 / SRRC 143 / SU-1</strain>
    </source>
</reference>
<dbReference type="PANTHER" id="PTHR43867">
    <property type="entry name" value="CELLULOSE SYNTHASE CATALYTIC SUBUNIT A [UDP-FORMING]"/>
    <property type="match status" value="1"/>
</dbReference>
<keyword evidence="5" id="KW-1133">Transmembrane helix</keyword>
<name>A0A0F0HZD6_ASPPU</name>
<dbReference type="GO" id="GO:0016757">
    <property type="term" value="F:glycosyltransferase activity"/>
    <property type="evidence" value="ECO:0007669"/>
    <property type="project" value="UniProtKB-KW"/>
</dbReference>
<keyword evidence="2" id="KW-0328">Glycosyltransferase</keyword>
<dbReference type="InterPro" id="IPR050321">
    <property type="entry name" value="Glycosyltr_2/OpgH_subfam"/>
</dbReference>
<dbReference type="EMBL" id="JZEE01000701">
    <property type="protein sequence ID" value="KJK60845.1"/>
    <property type="molecule type" value="Genomic_DNA"/>
</dbReference>
<dbReference type="OrthoDB" id="20729at2759"/>
<organism evidence="8 9">
    <name type="scientific">Aspergillus parasiticus (strain ATCC 56775 / NRRL 5862 / SRRC 143 / SU-1)</name>
    <dbReference type="NCBI Taxonomy" id="1403190"/>
    <lineage>
        <taxon>Eukaryota</taxon>
        <taxon>Fungi</taxon>
        <taxon>Dikarya</taxon>
        <taxon>Ascomycota</taxon>
        <taxon>Pezizomycotina</taxon>
        <taxon>Eurotiomycetes</taxon>
        <taxon>Eurotiomycetidae</taxon>
        <taxon>Eurotiales</taxon>
        <taxon>Aspergillaceae</taxon>
        <taxon>Aspergillus</taxon>
        <taxon>Aspergillus subgen. Circumdati</taxon>
    </lineage>
</organism>
<dbReference type="Proteomes" id="UP000033540">
    <property type="component" value="Unassembled WGS sequence"/>
</dbReference>
<comment type="subcellular location">
    <subcellularLocation>
        <location evidence="1">Membrane</location>
        <topology evidence="1">Multi-pass membrane protein</topology>
    </subcellularLocation>
</comment>
<feature type="domain" description="Glycosyltransferase 2-like" evidence="7">
    <location>
        <begin position="50"/>
        <end position="218"/>
    </location>
</feature>
<evidence type="ECO:0000256" key="5">
    <source>
        <dbReference type="ARBA" id="ARBA00022989"/>
    </source>
</evidence>